<dbReference type="GO" id="GO:0016020">
    <property type="term" value="C:membrane"/>
    <property type="evidence" value="ECO:0007669"/>
    <property type="project" value="TreeGrafter"/>
</dbReference>
<dbReference type="Proteomes" id="UP000503287">
    <property type="component" value="Chromosome"/>
</dbReference>
<dbReference type="RefSeq" id="WP_164526565.1">
    <property type="nucleotide sequence ID" value="NZ_CP047344.1"/>
</dbReference>
<gene>
    <name evidence="2" type="ORF">GTH24_14400</name>
</gene>
<name>A0A6G6SKF7_PROVU</name>
<evidence type="ECO:0000313" key="3">
    <source>
        <dbReference type="Proteomes" id="UP000503287"/>
    </source>
</evidence>
<dbReference type="PROSITE" id="PS50035">
    <property type="entry name" value="PLD"/>
    <property type="match status" value="2"/>
</dbReference>
<dbReference type="InterPro" id="IPR001736">
    <property type="entry name" value="PLipase_D/transphosphatidylase"/>
</dbReference>
<dbReference type="Gene3D" id="3.30.870.10">
    <property type="entry name" value="Endonuclease Chain A"/>
    <property type="match status" value="2"/>
</dbReference>
<dbReference type="EMBL" id="CP047344">
    <property type="protein sequence ID" value="QIF95015.1"/>
    <property type="molecule type" value="Genomic_DNA"/>
</dbReference>
<keyword evidence="3" id="KW-1185">Reference proteome</keyword>
<dbReference type="GO" id="GO:0008808">
    <property type="term" value="F:cardiolipin synthase activity"/>
    <property type="evidence" value="ECO:0007669"/>
    <property type="project" value="TreeGrafter"/>
</dbReference>
<reference evidence="2 3" key="1">
    <citation type="submission" date="2020-01" db="EMBL/GenBank/DDBJ databases">
        <title>The genomic epidemiology of tigecycline resistance gene tet(X) variants in a swine farm in China.</title>
        <authorList>
            <person name="Peng K."/>
            <person name="Li R."/>
        </authorList>
    </citation>
    <scope>NUCLEOTIDE SEQUENCE [LARGE SCALE GENOMIC DNA]</scope>
    <source>
        <strain evidence="2 3">ZN3</strain>
    </source>
</reference>
<feature type="domain" description="PLD phosphodiesterase" evidence="1">
    <location>
        <begin position="508"/>
        <end position="531"/>
    </location>
</feature>
<dbReference type="PANTHER" id="PTHR21248:SF22">
    <property type="entry name" value="PHOSPHOLIPASE D"/>
    <property type="match status" value="1"/>
</dbReference>
<dbReference type="GO" id="GO:0032049">
    <property type="term" value="P:cardiolipin biosynthetic process"/>
    <property type="evidence" value="ECO:0007669"/>
    <property type="project" value="TreeGrafter"/>
</dbReference>
<sequence>MKLIDGLKTELKGFFNETSENNYVKIFDTPHVWGMPFGKEIMPKAIEREAEFEQAITSILDKMLYRCDISSLNAPDEEWRKIILAAIDKSFSEKKGRKERTQIRFLFAQTPTVLLNGVKYYFSGTPEYLALKKDLIELIKERGKYWECIPDIWIGRFYRIIDGLKVSLEKKVLPEDFISELDTRMTWNHTKIIAVDGSEAFVGGHNLNMDLFKSYPPVHDVSVKVIGESALHSQLFLNNMWDVGKDLITKEYFDSKKNEWVAKKASYHIADPLTKKSILKEIKKINEENLAKSPDEGFFKTDRIFSVGKYWEGADMRTDYKKGSEKMKEYLIKNAKKKIRMSQQDVVSAWKKKWKDHPVCHWIIEALLKNPELEVEIVVSPLDAAAGANGDQYSFGSGAQRTFELFKYYLTHDIETDTVISDPDKIRESALRRIKIAPFFFTDKVPKALQTEGKTYKWSDADESSYTATLKEAPLSEDPPKKGDIGHPFWSLVNASGIYPKVAPAPGNHAKVTIIDDELYIVGSDNMYPGYLSEFNYLVEGEEAVSTFIKEYWDKLWHYSEPHAFKQK</sequence>
<evidence type="ECO:0000259" key="1">
    <source>
        <dbReference type="PROSITE" id="PS50035"/>
    </source>
</evidence>
<protein>
    <submittedName>
        <fullName evidence="2">Phospholipase</fullName>
    </submittedName>
</protein>
<evidence type="ECO:0000313" key="2">
    <source>
        <dbReference type="EMBL" id="QIF95015.1"/>
    </source>
</evidence>
<dbReference type="AlphaFoldDB" id="A0A6G6SKF7"/>
<accession>A0A6G6SKF7</accession>
<organism evidence="2 3">
    <name type="scientific">Proteus vulgaris</name>
    <dbReference type="NCBI Taxonomy" id="585"/>
    <lineage>
        <taxon>Bacteria</taxon>
        <taxon>Pseudomonadati</taxon>
        <taxon>Pseudomonadota</taxon>
        <taxon>Gammaproteobacteria</taxon>
        <taxon>Enterobacterales</taxon>
        <taxon>Morganellaceae</taxon>
        <taxon>Proteus</taxon>
    </lineage>
</organism>
<dbReference type="SMART" id="SM00155">
    <property type="entry name" value="PLDc"/>
    <property type="match status" value="2"/>
</dbReference>
<dbReference type="SUPFAM" id="SSF56024">
    <property type="entry name" value="Phospholipase D/nuclease"/>
    <property type="match status" value="2"/>
</dbReference>
<feature type="domain" description="PLD phosphodiesterase" evidence="1">
    <location>
        <begin position="184"/>
        <end position="211"/>
    </location>
</feature>
<dbReference type="PANTHER" id="PTHR21248">
    <property type="entry name" value="CARDIOLIPIN SYNTHASE"/>
    <property type="match status" value="1"/>
</dbReference>
<proteinExistence type="predicted"/>